<protein>
    <recommendedName>
        <fullName evidence="4">Lipoprotein</fullName>
    </recommendedName>
</protein>
<evidence type="ECO:0000313" key="2">
    <source>
        <dbReference type="EMBL" id="QNS06640.1"/>
    </source>
</evidence>
<reference evidence="2 3" key="1">
    <citation type="submission" date="2020-09" db="EMBL/GenBank/DDBJ databases">
        <title>A novel species.</title>
        <authorList>
            <person name="Gao J."/>
        </authorList>
    </citation>
    <scope>NUCLEOTIDE SEQUENCE [LARGE SCALE GENOMIC DNA]</scope>
    <source>
        <strain evidence="2 3">CRXT-Y-14</strain>
    </source>
</reference>
<evidence type="ECO:0000313" key="3">
    <source>
        <dbReference type="Proteomes" id="UP000516428"/>
    </source>
</evidence>
<dbReference type="InterPro" id="IPR011050">
    <property type="entry name" value="Pectin_lyase_fold/virulence"/>
</dbReference>
<evidence type="ECO:0008006" key="4">
    <source>
        <dbReference type="Google" id="ProtNLM"/>
    </source>
</evidence>
<name>A0A7H1BD35_9ACTN</name>
<feature type="chain" id="PRO_5039429626" description="Lipoprotein" evidence="1">
    <location>
        <begin position="28"/>
        <end position="440"/>
    </location>
</feature>
<organism evidence="2 3">
    <name type="scientific">Streptomyces xanthii</name>
    <dbReference type="NCBI Taxonomy" id="2768069"/>
    <lineage>
        <taxon>Bacteria</taxon>
        <taxon>Bacillati</taxon>
        <taxon>Actinomycetota</taxon>
        <taxon>Actinomycetes</taxon>
        <taxon>Kitasatosporales</taxon>
        <taxon>Streptomycetaceae</taxon>
        <taxon>Streptomyces</taxon>
    </lineage>
</organism>
<dbReference type="RefSeq" id="WP_188339322.1">
    <property type="nucleotide sequence ID" value="NZ_CP061281.1"/>
</dbReference>
<keyword evidence="3" id="KW-1185">Reference proteome</keyword>
<dbReference type="SUPFAM" id="SSF51126">
    <property type="entry name" value="Pectin lyase-like"/>
    <property type="match status" value="1"/>
</dbReference>
<accession>A0A7H1BD35</accession>
<dbReference type="Gene3D" id="2.160.20.20">
    <property type="match status" value="1"/>
</dbReference>
<gene>
    <name evidence="2" type="ORF">IAG42_25690</name>
</gene>
<dbReference type="InterPro" id="IPR012332">
    <property type="entry name" value="Autotransporter_pectin_lyase_C"/>
</dbReference>
<dbReference type="Proteomes" id="UP000516428">
    <property type="component" value="Chromosome"/>
</dbReference>
<dbReference type="AlphaFoldDB" id="A0A7H1BD35"/>
<proteinExistence type="predicted"/>
<keyword evidence="1" id="KW-0732">Signal</keyword>
<evidence type="ECO:0000256" key="1">
    <source>
        <dbReference type="SAM" id="SignalP"/>
    </source>
</evidence>
<dbReference type="KEGG" id="sxn:IAG42_25690"/>
<feature type="signal peptide" evidence="1">
    <location>
        <begin position="1"/>
        <end position="27"/>
    </location>
</feature>
<sequence>MTYQGLAPRPRRVAVTASVLLLPFALAACSDDGTATPPPAATPAATASGARCATDPLPSGVDAGTGTAGTSVYTVDSEMATAPRGKPFGARTADRSAVLVSGGGTLKTRDSGVRKSGATTSAAASGDRGLNAAVLVRDGSGLTLSGGEMNTAGRGSTGVFVTGEDSSATMSANRITATGGSARGVTAAHGGRLELRYTELRTAGSQSAPVVAGPGGGEVTVSGGTMTSAGCGSPGVQTAGTVALSGTLFTVANSEAFTLEPGGVLTLKNVRSSAAAGGVLLRGSGETSFEMTGGSIEAAEGDLFTVRESVADVRLRGRAHLTTDDGALLRVKDGGSVTFSARDEKLRGDVLVPDGSASVRLEGASKLTGRVSGASLSLGRGTKWSVDGDSKVEELELRDGVKVSDVLVGNGSDVTYDRAASPDLGGRKFRLPGGGTLRPA</sequence>
<dbReference type="EMBL" id="CP061281">
    <property type="protein sequence ID" value="QNS06640.1"/>
    <property type="molecule type" value="Genomic_DNA"/>
</dbReference>